<dbReference type="NCBIfam" id="TIGR01065">
    <property type="entry name" value="hlyIII"/>
    <property type="match status" value="1"/>
</dbReference>
<gene>
    <name evidence="9" type="ORF">DSM104329_05620</name>
</gene>
<dbReference type="InterPro" id="IPR004254">
    <property type="entry name" value="AdipoR/HlyIII-related"/>
</dbReference>
<evidence type="ECO:0000313" key="9">
    <source>
        <dbReference type="EMBL" id="UGS39188.1"/>
    </source>
</evidence>
<evidence type="ECO:0000256" key="7">
    <source>
        <dbReference type="PIRSR" id="PIRSR604254-1"/>
    </source>
</evidence>
<keyword evidence="6 8" id="KW-0472">Membrane</keyword>
<evidence type="ECO:0000256" key="5">
    <source>
        <dbReference type="ARBA" id="ARBA00022989"/>
    </source>
</evidence>
<protein>
    <recommendedName>
        <fullName evidence="11">Hemolysin III</fullName>
    </recommendedName>
</protein>
<name>A0A9E6Y743_9ACTN</name>
<dbReference type="PANTHER" id="PTHR20855">
    <property type="entry name" value="ADIPOR/PROGESTIN RECEPTOR-RELATED"/>
    <property type="match status" value="1"/>
</dbReference>
<evidence type="ECO:0000256" key="4">
    <source>
        <dbReference type="ARBA" id="ARBA00022692"/>
    </source>
</evidence>
<feature type="binding site" evidence="7">
    <location>
        <position position="215"/>
    </location>
    <ligand>
        <name>Zn(2+)</name>
        <dbReference type="ChEBI" id="CHEBI:29105"/>
    </ligand>
</feature>
<keyword evidence="3" id="KW-1003">Cell membrane</keyword>
<proteinExistence type="inferred from homology"/>
<dbReference type="PANTHER" id="PTHR20855:SF3">
    <property type="entry name" value="LD03007P"/>
    <property type="match status" value="1"/>
</dbReference>
<evidence type="ECO:0000256" key="3">
    <source>
        <dbReference type="ARBA" id="ARBA00022475"/>
    </source>
</evidence>
<feature type="transmembrane region" description="Helical" evidence="8">
    <location>
        <begin position="125"/>
        <end position="144"/>
    </location>
</feature>
<dbReference type="Proteomes" id="UP001162834">
    <property type="component" value="Chromosome"/>
</dbReference>
<evidence type="ECO:0000256" key="6">
    <source>
        <dbReference type="ARBA" id="ARBA00023136"/>
    </source>
</evidence>
<feature type="binding site" evidence="7">
    <location>
        <position position="211"/>
    </location>
    <ligand>
        <name>Zn(2+)</name>
        <dbReference type="ChEBI" id="CHEBI:29105"/>
    </ligand>
</feature>
<dbReference type="GO" id="GO:0046872">
    <property type="term" value="F:metal ion binding"/>
    <property type="evidence" value="ECO:0007669"/>
    <property type="project" value="UniProtKB-KW"/>
</dbReference>
<keyword evidence="7" id="KW-0862">Zinc</keyword>
<keyword evidence="10" id="KW-1185">Reference proteome</keyword>
<keyword evidence="5 8" id="KW-1133">Transmembrane helix</keyword>
<feature type="transmembrane region" description="Helical" evidence="8">
    <location>
        <begin position="174"/>
        <end position="198"/>
    </location>
</feature>
<dbReference type="EMBL" id="CP087164">
    <property type="protein sequence ID" value="UGS39188.1"/>
    <property type="molecule type" value="Genomic_DNA"/>
</dbReference>
<comment type="subcellular location">
    <subcellularLocation>
        <location evidence="1">Cell membrane</location>
        <topology evidence="1">Multi-pass membrane protein</topology>
    </subcellularLocation>
</comment>
<keyword evidence="4 8" id="KW-0812">Transmembrane</keyword>
<sequence length="234" mass="24357">MRAPKGKRPVLVVPTVVSVSILPDVSARPSWRGRTHAWAFVAAVIGGAALVAAAPDGRARLALGIYAATVAGLFGVSAVYHRVPWRSAAARAWMRRADHAMIFLLIAGTYTPFALLVLKGPTADAILIAIWAGAAAGIVLKLIWIHAPKWLGASAYVALGWIALAAVPELVEHAGVTATAVLGVGGLLYTIGAVVYAVRRPDPIPSVFGYHEVFHALVIAAAALQFAVVAALTL</sequence>
<feature type="transmembrane region" description="Helical" evidence="8">
    <location>
        <begin position="37"/>
        <end position="54"/>
    </location>
</feature>
<dbReference type="KEGG" id="sbae:DSM104329_05620"/>
<feature type="binding site" evidence="7">
    <location>
        <position position="81"/>
    </location>
    <ligand>
        <name>Zn(2+)</name>
        <dbReference type="ChEBI" id="CHEBI:29105"/>
    </ligand>
</feature>
<dbReference type="InterPro" id="IPR005744">
    <property type="entry name" value="Hy-lIII"/>
</dbReference>
<evidence type="ECO:0000256" key="2">
    <source>
        <dbReference type="ARBA" id="ARBA00008488"/>
    </source>
</evidence>
<evidence type="ECO:0000313" key="10">
    <source>
        <dbReference type="Proteomes" id="UP001162834"/>
    </source>
</evidence>
<feature type="transmembrane region" description="Helical" evidence="8">
    <location>
        <begin position="61"/>
        <end position="80"/>
    </location>
</feature>
<organism evidence="9 10">
    <name type="scientific">Capillimicrobium parvum</name>
    <dbReference type="NCBI Taxonomy" id="2884022"/>
    <lineage>
        <taxon>Bacteria</taxon>
        <taxon>Bacillati</taxon>
        <taxon>Actinomycetota</taxon>
        <taxon>Thermoleophilia</taxon>
        <taxon>Solirubrobacterales</taxon>
        <taxon>Capillimicrobiaceae</taxon>
        <taxon>Capillimicrobium</taxon>
    </lineage>
</organism>
<accession>A0A9E6Y743</accession>
<dbReference type="AlphaFoldDB" id="A0A9E6Y743"/>
<feature type="transmembrane region" description="Helical" evidence="8">
    <location>
        <begin position="213"/>
        <end position="232"/>
    </location>
</feature>
<evidence type="ECO:0008006" key="11">
    <source>
        <dbReference type="Google" id="ProtNLM"/>
    </source>
</evidence>
<feature type="transmembrane region" description="Helical" evidence="8">
    <location>
        <begin position="150"/>
        <end position="167"/>
    </location>
</feature>
<dbReference type="Pfam" id="PF03006">
    <property type="entry name" value="HlyIII"/>
    <property type="match status" value="1"/>
</dbReference>
<feature type="transmembrane region" description="Helical" evidence="8">
    <location>
        <begin position="100"/>
        <end position="118"/>
    </location>
</feature>
<reference evidence="9" key="1">
    <citation type="journal article" date="2022" name="Int. J. Syst. Evol. Microbiol.">
        <title>Pseudomonas aegrilactucae sp. nov. and Pseudomonas morbosilactucae sp. nov., pathogens causing bacterial rot of lettuce in Japan.</title>
        <authorList>
            <person name="Sawada H."/>
            <person name="Fujikawa T."/>
            <person name="Satou M."/>
        </authorList>
    </citation>
    <scope>NUCLEOTIDE SEQUENCE</scope>
    <source>
        <strain evidence="9">0166_1</strain>
    </source>
</reference>
<evidence type="ECO:0000256" key="1">
    <source>
        <dbReference type="ARBA" id="ARBA00004651"/>
    </source>
</evidence>
<dbReference type="GO" id="GO:0140911">
    <property type="term" value="F:pore-forming activity"/>
    <property type="evidence" value="ECO:0007669"/>
    <property type="project" value="InterPro"/>
</dbReference>
<dbReference type="GO" id="GO:0005886">
    <property type="term" value="C:plasma membrane"/>
    <property type="evidence" value="ECO:0007669"/>
    <property type="project" value="UniProtKB-SubCell"/>
</dbReference>
<comment type="similarity">
    <text evidence="2">Belongs to the UPF0073 (Hly-III) family.</text>
</comment>
<keyword evidence="7" id="KW-0479">Metal-binding</keyword>
<evidence type="ECO:0000256" key="8">
    <source>
        <dbReference type="SAM" id="Phobius"/>
    </source>
</evidence>